<organism evidence="1 2">
    <name type="scientific">Stenotrophomonas maltophilia</name>
    <name type="common">Pseudomonas maltophilia</name>
    <name type="synonym">Xanthomonas maltophilia</name>
    <dbReference type="NCBI Taxonomy" id="40324"/>
    <lineage>
        <taxon>Bacteria</taxon>
        <taxon>Pseudomonadati</taxon>
        <taxon>Pseudomonadota</taxon>
        <taxon>Gammaproteobacteria</taxon>
        <taxon>Lysobacterales</taxon>
        <taxon>Lysobacteraceae</taxon>
        <taxon>Stenotrophomonas</taxon>
        <taxon>Stenotrophomonas maltophilia group</taxon>
    </lineage>
</organism>
<reference evidence="1 2" key="1">
    <citation type="submission" date="2018-12" db="EMBL/GenBank/DDBJ databases">
        <authorList>
            <person name="Kartti S."/>
            <person name="Manni A."/>
            <person name="Chemao El Fihri M.W."/>
            <person name="Laamarti M."/>
            <person name="Temsamani L."/>
            <person name="El Jamali J.E."/>
            <person name="Ouadghiri M."/>
            <person name="Ibrahimi A."/>
            <person name="Filati-Maltouf A."/>
        </authorList>
    </citation>
    <scope>NUCLEOTIDE SEQUENCE [LARGE SCALE GENOMIC DNA]</scope>
    <source>
        <strain evidence="1 2">MDMC339</strain>
    </source>
</reference>
<name>A0A3S0IUN3_STEMA</name>
<gene>
    <name evidence="1" type="ORF">EKL94_16545</name>
</gene>
<evidence type="ECO:0000313" key="1">
    <source>
        <dbReference type="EMBL" id="RTQ87056.1"/>
    </source>
</evidence>
<comment type="caution">
    <text evidence="1">The sequence shown here is derived from an EMBL/GenBank/DDBJ whole genome shotgun (WGS) entry which is preliminary data.</text>
</comment>
<dbReference type="AlphaFoldDB" id="A0A3S0IUN3"/>
<accession>A0A3S0IUN3</accession>
<evidence type="ECO:0000313" key="2">
    <source>
        <dbReference type="Proteomes" id="UP000271705"/>
    </source>
</evidence>
<proteinExistence type="predicted"/>
<dbReference type="EMBL" id="RXLZ01000053">
    <property type="protein sequence ID" value="RTQ87056.1"/>
    <property type="molecule type" value="Genomic_DNA"/>
</dbReference>
<dbReference type="Proteomes" id="UP000271705">
    <property type="component" value="Unassembled WGS sequence"/>
</dbReference>
<feature type="non-terminal residue" evidence="1">
    <location>
        <position position="100"/>
    </location>
</feature>
<sequence>MDQVVIKGFAHGRILRPVEGSAGLAALHLLNATATAKAKAKAGYPWDGGAVSECGDAVNLWWSSIFGHAQREFRPPALHKAQVAQGRWHCAADGGCTSPQ</sequence>
<protein>
    <submittedName>
        <fullName evidence="1">Uncharacterized protein</fullName>
    </submittedName>
</protein>